<dbReference type="Gene3D" id="3.30.160.660">
    <property type="match status" value="1"/>
</dbReference>
<gene>
    <name evidence="2" type="ORF">BWP39_28975</name>
</gene>
<dbReference type="AlphaFoldDB" id="A0A2A4ESA4"/>
<dbReference type="Gene3D" id="3.30.1330.230">
    <property type="match status" value="1"/>
</dbReference>
<dbReference type="OrthoDB" id="3723182at2"/>
<dbReference type="PROSITE" id="PS51664">
    <property type="entry name" value="YCAO"/>
    <property type="match status" value="1"/>
</dbReference>
<name>A0A2A4ESA4_9BURK</name>
<protein>
    <recommendedName>
        <fullName evidence="1">YcaO domain-containing protein</fullName>
    </recommendedName>
</protein>
<comment type="caution">
    <text evidence="2">The sequence shown here is derived from an EMBL/GenBank/DDBJ whole genome shotgun (WGS) entry which is preliminary data.</text>
</comment>
<proteinExistence type="predicted"/>
<evidence type="ECO:0000313" key="3">
    <source>
        <dbReference type="Proteomes" id="UP000218022"/>
    </source>
</evidence>
<evidence type="ECO:0000313" key="2">
    <source>
        <dbReference type="EMBL" id="PCE23715.1"/>
    </source>
</evidence>
<accession>A0A2A4ESA4</accession>
<feature type="domain" description="YcaO" evidence="1">
    <location>
        <begin position="395"/>
        <end position="748"/>
    </location>
</feature>
<dbReference type="SUPFAM" id="SSF55469">
    <property type="entry name" value="FMN-dependent nitroreductase-like"/>
    <property type="match status" value="1"/>
</dbReference>
<dbReference type="Gene3D" id="3.40.109.10">
    <property type="entry name" value="NADH Oxidase"/>
    <property type="match status" value="1"/>
</dbReference>
<dbReference type="PANTHER" id="PTHR37809">
    <property type="entry name" value="RIBOSOMAL PROTEIN S12 METHYLTHIOTRANSFERASE ACCESSORY FACTOR YCAO"/>
    <property type="match status" value="1"/>
</dbReference>
<dbReference type="EMBL" id="MTZV01000006">
    <property type="protein sequence ID" value="PCE23715.1"/>
    <property type="molecule type" value="Genomic_DNA"/>
</dbReference>
<dbReference type="GO" id="GO:0016491">
    <property type="term" value="F:oxidoreductase activity"/>
    <property type="evidence" value="ECO:0007669"/>
    <property type="project" value="InterPro"/>
</dbReference>
<dbReference type="InterPro" id="IPR000415">
    <property type="entry name" value="Nitroreductase-like"/>
</dbReference>
<dbReference type="InterPro" id="IPR003776">
    <property type="entry name" value="YcaO-like_dom"/>
</dbReference>
<dbReference type="Gene3D" id="3.30.40.250">
    <property type="match status" value="1"/>
</dbReference>
<dbReference type="InterPro" id="IPR029479">
    <property type="entry name" value="Nitroreductase"/>
</dbReference>
<dbReference type="PANTHER" id="PTHR37809:SF1">
    <property type="entry name" value="RIBOSOMAL PROTEIN S12 METHYLTHIOTRANSFERASE ACCESSORY FACTOR YCAO"/>
    <property type="match status" value="1"/>
</dbReference>
<dbReference type="RefSeq" id="WP_096725622.1">
    <property type="nucleotide sequence ID" value="NZ_MTZV01000006.1"/>
</dbReference>
<organism evidence="2 3">
    <name type="scientific">Paraburkholderia acidicola</name>
    <dbReference type="NCBI Taxonomy" id="1912599"/>
    <lineage>
        <taxon>Bacteria</taxon>
        <taxon>Pseudomonadati</taxon>
        <taxon>Pseudomonadota</taxon>
        <taxon>Betaproteobacteria</taxon>
        <taxon>Burkholderiales</taxon>
        <taxon>Burkholderiaceae</taxon>
        <taxon>Paraburkholderia</taxon>
    </lineage>
</organism>
<dbReference type="Pfam" id="PF02624">
    <property type="entry name" value="YcaO"/>
    <property type="match status" value="1"/>
</dbReference>
<evidence type="ECO:0000259" key="1">
    <source>
        <dbReference type="PROSITE" id="PS51664"/>
    </source>
</evidence>
<sequence length="748" mass="82908">MMQTEAATDPVTQGLTDPERVFPILAAPAWIKGNTLSMRLAGEKIELRAPRHYLAKLTVWCQGDMTLAQIEQACLAQWGDRYFIQFVEDLLAAGVLIDVPTLLLHAVRETQHPDRMGQPADEIMWRNAAQPLPHRASIDTKAIKLPPREPSALSSLIAQRRSATIFGVRTPDRVDLSRLLHSAYGLHEESDRRSVASAGGFYPLTLHLILLRGVDSIAPGTYLVRFDSDGGVYLQHEHDEHDSVPSLIYHPHLLRQAVGMIVISGALLPGTLKYGNRSYPFAMLEAGQIIQNIALSAIEQKLGWRALGGLDYSRMAAHCRLPEACQVLIAGVFGSLPETGDAAARPHAGQGEDGSDISSRIEFLWNDEISGLPFHLGMARIKGHDGEADSSFSWGRDANAWHAYDKALAETVERHAYRQPRELRSARWDELNNVCDPRKIAGYRALQYRYADFPFKPFDPRKPYLWLEATHLANGSHQWVPAECVLHPKALPASYLEQCLTDCSSSGCASGSSLEMAQHSALFEVIERDAFMRHWFAQRGGEEVAIESLPLPFQQRVEQLRSRGCRVSLQLLDLAVQPVWMVVVQHDEKHFTSVGAAAGLAAERALHSALSEAETGANARLVGFKGERVRPAEVTTPAHHADLYALKRYYRRADALLETGARIAFHDIVQRQSPDMFTVYADLAARGLDPLWVDLSLSDAPQTLTGHTLVSGRVIVPGLIPVAFGTLRLPLGMDTYRKRAARFPHPFP</sequence>
<reference evidence="2 3" key="1">
    <citation type="submission" date="2017-01" db="EMBL/GenBank/DDBJ databases">
        <title>Whole-Genome Shotgun Sequencing of Two beta-Proteobacterial Species in Search of the Bulgecin Biosynthetic Cluster.</title>
        <authorList>
            <person name="Horsman M.E."/>
            <person name="Marous D.R."/>
            <person name="Li R."/>
            <person name="Oliver R.A."/>
            <person name="Byun B."/>
            <person name="Emrich S.J."/>
            <person name="Boggess B."/>
            <person name="Townsend C.A."/>
            <person name="Mobashery S."/>
        </authorList>
    </citation>
    <scope>NUCLEOTIDE SEQUENCE [LARGE SCALE GENOMIC DNA]</scope>
    <source>
        <strain evidence="2 3">ATCC 31363</strain>
    </source>
</reference>
<dbReference type="Proteomes" id="UP000218022">
    <property type="component" value="Unassembled WGS sequence"/>
</dbReference>
<dbReference type="Pfam" id="PF00881">
    <property type="entry name" value="Nitroreductase"/>
    <property type="match status" value="1"/>
</dbReference>